<accession>A0A451DBL4</accession>
<evidence type="ECO:0000256" key="4">
    <source>
        <dbReference type="ARBA" id="ARBA00011881"/>
    </source>
</evidence>
<evidence type="ECO:0000256" key="18">
    <source>
        <dbReference type="ARBA" id="ARBA00048508"/>
    </source>
</evidence>
<name>A0A451DBL4_9GAMM</name>
<comment type="catalytic activity">
    <reaction evidence="18">
        <text>a (3R)-hydroxyacyl-[ACP] + NADP(+) = a 3-oxoacyl-[ACP] + NADPH + H(+)</text>
        <dbReference type="Rhea" id="RHEA:17397"/>
        <dbReference type="Rhea" id="RHEA-COMP:9916"/>
        <dbReference type="Rhea" id="RHEA-COMP:9945"/>
        <dbReference type="ChEBI" id="CHEBI:15378"/>
        <dbReference type="ChEBI" id="CHEBI:57783"/>
        <dbReference type="ChEBI" id="CHEBI:58349"/>
        <dbReference type="ChEBI" id="CHEBI:78776"/>
        <dbReference type="ChEBI" id="CHEBI:78827"/>
        <dbReference type="EC" id="1.1.1.100"/>
    </reaction>
</comment>
<comment type="similarity">
    <text evidence="3">Belongs to the short-chain dehydrogenases/reductases (SDR) family.</text>
</comment>
<keyword evidence="9" id="KW-0106">Calcium</keyword>
<dbReference type="FunFam" id="3.40.50.720:FF:000173">
    <property type="entry name" value="3-oxoacyl-[acyl-carrier protein] reductase"/>
    <property type="match status" value="1"/>
</dbReference>
<evidence type="ECO:0000256" key="8">
    <source>
        <dbReference type="ARBA" id="ARBA00022832"/>
    </source>
</evidence>
<evidence type="ECO:0000256" key="11">
    <source>
        <dbReference type="ARBA" id="ARBA00023002"/>
    </source>
</evidence>
<evidence type="ECO:0000256" key="16">
    <source>
        <dbReference type="ARBA" id="ARBA00032683"/>
    </source>
</evidence>
<dbReference type="Pfam" id="PF13561">
    <property type="entry name" value="adh_short_C2"/>
    <property type="match status" value="1"/>
</dbReference>
<dbReference type="GO" id="GO:0006633">
    <property type="term" value="P:fatty acid biosynthetic process"/>
    <property type="evidence" value="ECO:0007669"/>
    <property type="project" value="UniProtKB-KW"/>
</dbReference>
<dbReference type="NCBIfam" id="NF009466">
    <property type="entry name" value="PRK12826.1-2"/>
    <property type="match status" value="1"/>
</dbReference>
<evidence type="ECO:0000256" key="1">
    <source>
        <dbReference type="ARBA" id="ARBA00002607"/>
    </source>
</evidence>
<dbReference type="RefSeq" id="WP_154061561.1">
    <property type="nucleotide sequence ID" value="NZ_LR217717.1"/>
</dbReference>
<evidence type="ECO:0000256" key="3">
    <source>
        <dbReference type="ARBA" id="ARBA00006484"/>
    </source>
</evidence>
<sequence>MKKKIALVTGANKGIGKKISIELANSKIYVIGTATTEIGVNIIKKTLQNKGIGILIDFTKIYITKKIIKKLIKKYKNIDIFVHNAGIINDNLLITMPDIKWNNVIDVNLSSIFHITKIIIPTMIKKKYGRIIVISSVIGCTGQKGQTNYAASKSGLIGFSKSLALEVASLGITVNLVSPGYIITDMTKKILSSKKKEIIKKIPMKRYGTPQDIAYVVSFLSSEKSSYITGQNIHVNGGMYVDLAT</sequence>
<evidence type="ECO:0000256" key="5">
    <source>
        <dbReference type="ARBA" id="ARBA00012948"/>
    </source>
</evidence>
<evidence type="ECO:0000256" key="2">
    <source>
        <dbReference type="ARBA" id="ARBA00005194"/>
    </source>
</evidence>
<dbReference type="InterPro" id="IPR036291">
    <property type="entry name" value="NAD(P)-bd_dom_sf"/>
</dbReference>
<evidence type="ECO:0000256" key="7">
    <source>
        <dbReference type="ARBA" id="ARBA00022516"/>
    </source>
</evidence>
<dbReference type="InterPro" id="IPR020904">
    <property type="entry name" value="Sc_DH/Rdtase_CS"/>
</dbReference>
<evidence type="ECO:0000313" key="20">
    <source>
        <dbReference type="Proteomes" id="UP000294349"/>
    </source>
</evidence>
<dbReference type="OrthoDB" id="9804774at2"/>
<dbReference type="Gene3D" id="3.40.50.720">
    <property type="entry name" value="NAD(P)-binding Rossmann-like Domain"/>
    <property type="match status" value="1"/>
</dbReference>
<proteinExistence type="inferred from homology"/>
<protein>
    <recommendedName>
        <fullName evidence="6">3-oxoacyl-[acyl-carrier-protein] reductase FabG</fullName>
        <ecNumber evidence="5">1.1.1.100</ecNumber>
    </recommendedName>
    <alternativeName>
        <fullName evidence="17">3-ketoacyl-acyl carrier protein reductase</fullName>
    </alternativeName>
    <alternativeName>
        <fullName evidence="14 16">Beta-Ketoacyl-acyl carrier protein reductase</fullName>
    </alternativeName>
    <alternativeName>
        <fullName evidence="15">Beta-ketoacyl-ACP reductase</fullName>
    </alternativeName>
</protein>
<dbReference type="AlphaFoldDB" id="A0A451DBL4"/>
<dbReference type="PROSITE" id="PS00061">
    <property type="entry name" value="ADH_SHORT"/>
    <property type="match status" value="1"/>
</dbReference>
<dbReference type="SUPFAM" id="SSF51735">
    <property type="entry name" value="NAD(P)-binding Rossmann-fold domains"/>
    <property type="match status" value="1"/>
</dbReference>
<keyword evidence="10" id="KW-0521">NADP</keyword>
<evidence type="ECO:0000256" key="15">
    <source>
        <dbReference type="ARBA" id="ARBA00029899"/>
    </source>
</evidence>
<dbReference type="Proteomes" id="UP000294349">
    <property type="component" value="Chromosome"/>
</dbReference>
<keyword evidence="7" id="KW-0444">Lipid biosynthesis</keyword>
<comment type="function">
    <text evidence="1">Catalyzes the NADPH-dependent reduction of beta-ketoacyl-ACP substrates to beta-hydroxyacyl-ACP products, the first reductive step in the elongation cycle of fatty acid biosynthesis.</text>
</comment>
<evidence type="ECO:0000256" key="13">
    <source>
        <dbReference type="ARBA" id="ARBA00023160"/>
    </source>
</evidence>
<evidence type="ECO:0000313" key="19">
    <source>
        <dbReference type="EMBL" id="VFP83712.1"/>
    </source>
</evidence>
<organism evidence="19 20">
    <name type="scientific">Buchnera aphidicola</name>
    <name type="common">Cinara laricifoliae</name>
    <dbReference type="NCBI Taxonomy" id="2518977"/>
    <lineage>
        <taxon>Bacteria</taxon>
        <taxon>Pseudomonadati</taxon>
        <taxon>Pseudomonadota</taxon>
        <taxon>Gammaproteobacteria</taxon>
        <taxon>Enterobacterales</taxon>
        <taxon>Erwiniaceae</taxon>
        <taxon>Buchnera</taxon>
    </lineage>
</organism>
<dbReference type="InterPro" id="IPR050259">
    <property type="entry name" value="SDR"/>
</dbReference>
<keyword evidence="12" id="KW-0443">Lipid metabolism</keyword>
<keyword evidence="13" id="KW-0275">Fatty acid biosynthesis</keyword>
<evidence type="ECO:0000256" key="14">
    <source>
        <dbReference type="ARBA" id="ARBA00029743"/>
    </source>
</evidence>
<comment type="pathway">
    <text evidence="2">Lipid metabolism; fatty acid biosynthesis.</text>
</comment>
<dbReference type="PRINTS" id="PR00080">
    <property type="entry name" value="SDRFAMILY"/>
</dbReference>
<keyword evidence="11 19" id="KW-0560">Oxidoreductase</keyword>
<dbReference type="EMBL" id="LR217717">
    <property type="protein sequence ID" value="VFP83712.1"/>
    <property type="molecule type" value="Genomic_DNA"/>
</dbReference>
<evidence type="ECO:0000256" key="17">
    <source>
        <dbReference type="ARBA" id="ARBA00033040"/>
    </source>
</evidence>
<evidence type="ECO:0000256" key="6">
    <source>
        <dbReference type="ARBA" id="ARBA00017650"/>
    </source>
</evidence>
<dbReference type="PRINTS" id="PR00081">
    <property type="entry name" value="GDHRDH"/>
</dbReference>
<evidence type="ECO:0000256" key="12">
    <source>
        <dbReference type="ARBA" id="ARBA00023098"/>
    </source>
</evidence>
<keyword evidence="8" id="KW-0276">Fatty acid metabolism</keyword>
<comment type="subunit">
    <text evidence="4">Homotetramer.</text>
</comment>
<dbReference type="PANTHER" id="PTHR42879:SF2">
    <property type="entry name" value="3-OXOACYL-[ACYL-CARRIER-PROTEIN] REDUCTASE FABG"/>
    <property type="match status" value="1"/>
</dbReference>
<evidence type="ECO:0000256" key="9">
    <source>
        <dbReference type="ARBA" id="ARBA00022837"/>
    </source>
</evidence>
<dbReference type="InterPro" id="IPR002347">
    <property type="entry name" value="SDR_fam"/>
</dbReference>
<dbReference type="EC" id="1.1.1.100" evidence="5"/>
<evidence type="ECO:0000256" key="10">
    <source>
        <dbReference type="ARBA" id="ARBA00022857"/>
    </source>
</evidence>
<dbReference type="GO" id="GO:0004316">
    <property type="term" value="F:3-oxoacyl-[acyl-carrier-protein] reductase (NADPH) activity"/>
    <property type="evidence" value="ECO:0007669"/>
    <property type="project" value="UniProtKB-EC"/>
</dbReference>
<reference evidence="19 20" key="1">
    <citation type="submission" date="2019-02" db="EMBL/GenBank/DDBJ databases">
        <authorList>
            <person name="Manzano-Marin A."/>
            <person name="Manzano-Marin A."/>
        </authorList>
    </citation>
    <scope>NUCLEOTIDE SEQUENCE [LARGE SCALE GENOMIC DNA]</scope>
    <source>
        <strain evidence="19 20">BuCilaricifoliae</strain>
    </source>
</reference>
<dbReference type="PANTHER" id="PTHR42879">
    <property type="entry name" value="3-OXOACYL-(ACYL-CARRIER-PROTEIN) REDUCTASE"/>
    <property type="match status" value="1"/>
</dbReference>
<gene>
    <name evidence="19" type="primary">fabG</name>
    <name evidence="19" type="ORF">BUCILAFE3058_228</name>
</gene>